<proteinExistence type="predicted"/>
<evidence type="ECO:0000313" key="1">
    <source>
        <dbReference type="EMBL" id="MFD1509036.1"/>
    </source>
</evidence>
<comment type="caution">
    <text evidence="1">The sequence shown here is derived from an EMBL/GenBank/DDBJ whole genome shotgun (WGS) entry which is preliminary data.</text>
</comment>
<sequence length="363" mass="40809">MTPWLNIALASKLCQASRRTELEALLQHRTSTSRKPDVIVATPRRFLSLRKLVKPNDAVDAMLRIMHTCFAQSRELGLDYTLALSDHPTALPSAKLYLSHHTINSPAFEVIASRGTTIRHFKAADLPGYTCLDPMGFAGWSSLADKQAADFDQPDRAKAEIDAFYMQSKAQVSSGAQSKYKQSRIAEDLPPKFVFVALQTIGDMVQRQAYMPMLTMLELVVERFSGTEIQVVIKRHPKCSSTRVTKALKALQNMPGVKITTNSIHNILARAQAIFTVNSGVGGEAIIYDLPLYCFGKADYAAVAHQVRSRDDLYRLTTPIRPACTDMQRRNFLFHYRNIYQIRHNSDLPDRLRQLIAEKAVSR</sequence>
<accession>A0ABW4EEH0</accession>
<dbReference type="Pfam" id="PF05159">
    <property type="entry name" value="Capsule_synth"/>
    <property type="match status" value="1"/>
</dbReference>
<organism evidence="1 2">
    <name type="scientific">Lacimonas salitolerans</name>
    <dbReference type="NCBI Taxonomy" id="1323750"/>
    <lineage>
        <taxon>Bacteria</taxon>
        <taxon>Pseudomonadati</taxon>
        <taxon>Pseudomonadota</taxon>
        <taxon>Alphaproteobacteria</taxon>
        <taxon>Rhodobacterales</taxon>
        <taxon>Paracoccaceae</taxon>
        <taxon>Lacimonas</taxon>
    </lineage>
</organism>
<dbReference type="Proteomes" id="UP001597186">
    <property type="component" value="Unassembled WGS sequence"/>
</dbReference>
<dbReference type="EMBL" id="JBHUDD010000043">
    <property type="protein sequence ID" value="MFD1509036.1"/>
    <property type="molecule type" value="Genomic_DNA"/>
</dbReference>
<evidence type="ECO:0000313" key="2">
    <source>
        <dbReference type="Proteomes" id="UP001597186"/>
    </source>
</evidence>
<gene>
    <name evidence="1" type="ORF">ACFTOW_06445</name>
</gene>
<dbReference type="RefSeq" id="WP_379914238.1">
    <property type="nucleotide sequence ID" value="NZ_JBHUDD010000043.1"/>
</dbReference>
<reference evidence="2" key="1">
    <citation type="journal article" date="2019" name="Int. J. Syst. Evol. Microbiol.">
        <title>The Global Catalogue of Microorganisms (GCM) 10K type strain sequencing project: providing services to taxonomists for standard genome sequencing and annotation.</title>
        <authorList>
            <consortium name="The Broad Institute Genomics Platform"/>
            <consortium name="The Broad Institute Genome Sequencing Center for Infectious Disease"/>
            <person name="Wu L."/>
            <person name="Ma J."/>
        </authorList>
    </citation>
    <scope>NUCLEOTIDE SEQUENCE [LARGE SCALE GENOMIC DNA]</scope>
    <source>
        <strain evidence="2">CGMCC 1.12477</strain>
    </source>
</reference>
<keyword evidence="2" id="KW-1185">Reference proteome</keyword>
<dbReference type="InterPro" id="IPR007833">
    <property type="entry name" value="Capsule_polysaccharide_synth"/>
</dbReference>
<protein>
    <recommendedName>
        <fullName evidence="3">Capsule polysaccharide biosynthesis protein</fullName>
    </recommendedName>
</protein>
<evidence type="ECO:0008006" key="3">
    <source>
        <dbReference type="Google" id="ProtNLM"/>
    </source>
</evidence>
<name>A0ABW4EEH0_9RHOB</name>